<reference evidence="7" key="1">
    <citation type="submission" date="2021-11" db="EMBL/GenBank/DDBJ databases">
        <authorList>
            <consortium name="Genoscope - CEA"/>
            <person name="William W."/>
        </authorList>
    </citation>
    <scope>NUCLEOTIDE SEQUENCE</scope>
</reference>
<dbReference type="Gene3D" id="3.30.40.10">
    <property type="entry name" value="Zinc/RING finger domain, C3HC4 (zinc finger)"/>
    <property type="match status" value="2"/>
</dbReference>
<keyword evidence="8" id="KW-1185">Reference proteome</keyword>
<keyword evidence="3" id="KW-0862">Zinc</keyword>
<dbReference type="SUPFAM" id="SSF57903">
    <property type="entry name" value="FYVE/PHD zinc finger"/>
    <property type="match status" value="2"/>
</dbReference>
<dbReference type="SMART" id="SM00249">
    <property type="entry name" value="PHD"/>
    <property type="match status" value="2"/>
</dbReference>
<feature type="compositionally biased region" description="Pro residues" evidence="5">
    <location>
        <begin position="112"/>
        <end position="123"/>
    </location>
</feature>
<dbReference type="PANTHER" id="PTHR24102:SF28">
    <property type="entry name" value="PHD-TYPE DOMAIN-CONTAINING PROTEIN"/>
    <property type="match status" value="1"/>
</dbReference>
<dbReference type="InterPro" id="IPR019787">
    <property type="entry name" value="Znf_PHD-finger"/>
</dbReference>
<sequence length="522" mass="59665">MRTRPRRTKVAEDKAQQRRQRRDERAARRRRRQQGSDDEDDDEALARRLQRQYDDEARGRRRSKKRRRSEEDTGLARKPPTPRRSEVTRRESFGVRLKLNGETSEKLIASPPKRPVVPLPTPPKEGLTPDLDLEPWKVDGWDALCLVCGDGGDVACCDGCPAVIHPACAGLAKMPEEDEPFFCRTCEKDRCGCCLEGPIRKEDHVVCGEERASMRALGCGRTFHLSCVELEKVPEGDWLCASCQEEDEERELEVPRREPDAELLLDAEDYLKLQQRRLRAGDRRGAARCYLEARKSQLRAHSQSVEKGAPPRVRLVSYSTKRRGRANAPWARRIFDATSLDHPAFSATPENRAAMMMGILPSRRYAAGWSHEDVARARSSTPSLVAEPEPVQLRNREVVRKAPRSRVDDINERKTLRKKQRCDEFLQQNRSQSGGRDLDGRDEEVRALIRKDWKLRAIIDESRREIQAYRGRVVTLAYGDLLGQLRAVACVEEVASVLRREFGEAVSVDAIHLDLKTTFSRY</sequence>
<accession>A0A8J2ST53</accession>
<dbReference type="InterPro" id="IPR011011">
    <property type="entry name" value="Znf_FYVE_PHD"/>
</dbReference>
<feature type="compositionally biased region" description="Basic and acidic residues" evidence="5">
    <location>
        <begin position="83"/>
        <end position="93"/>
    </location>
</feature>
<dbReference type="GO" id="GO:0008270">
    <property type="term" value="F:zinc ion binding"/>
    <property type="evidence" value="ECO:0007669"/>
    <property type="project" value="UniProtKB-KW"/>
</dbReference>
<evidence type="ECO:0000256" key="1">
    <source>
        <dbReference type="ARBA" id="ARBA00022723"/>
    </source>
</evidence>
<organism evidence="7 8">
    <name type="scientific">Pelagomonas calceolata</name>
    <dbReference type="NCBI Taxonomy" id="35677"/>
    <lineage>
        <taxon>Eukaryota</taxon>
        <taxon>Sar</taxon>
        <taxon>Stramenopiles</taxon>
        <taxon>Ochrophyta</taxon>
        <taxon>Pelagophyceae</taxon>
        <taxon>Pelagomonadales</taxon>
        <taxon>Pelagomonadaceae</taxon>
        <taxon>Pelagomonas</taxon>
    </lineage>
</organism>
<dbReference type="EMBL" id="CAKKNE010000003">
    <property type="protein sequence ID" value="CAH0372364.1"/>
    <property type="molecule type" value="Genomic_DNA"/>
</dbReference>
<evidence type="ECO:0000256" key="2">
    <source>
        <dbReference type="ARBA" id="ARBA00022771"/>
    </source>
</evidence>
<evidence type="ECO:0000256" key="4">
    <source>
        <dbReference type="PROSITE-ProRule" id="PRU00146"/>
    </source>
</evidence>
<dbReference type="PANTHER" id="PTHR24102">
    <property type="entry name" value="PHD FINGER PROTEIN"/>
    <property type="match status" value="1"/>
</dbReference>
<keyword evidence="2 4" id="KW-0863">Zinc-finger</keyword>
<evidence type="ECO:0000259" key="6">
    <source>
        <dbReference type="PROSITE" id="PS50016"/>
    </source>
</evidence>
<evidence type="ECO:0000256" key="5">
    <source>
        <dbReference type="SAM" id="MobiDB-lite"/>
    </source>
</evidence>
<dbReference type="PROSITE" id="PS50016">
    <property type="entry name" value="ZF_PHD_2"/>
    <property type="match status" value="1"/>
</dbReference>
<dbReference type="AlphaFoldDB" id="A0A8J2ST53"/>
<dbReference type="OrthoDB" id="1870062at2759"/>
<evidence type="ECO:0000313" key="8">
    <source>
        <dbReference type="Proteomes" id="UP000789595"/>
    </source>
</evidence>
<dbReference type="InterPro" id="IPR001965">
    <property type="entry name" value="Znf_PHD"/>
</dbReference>
<gene>
    <name evidence="7" type="ORF">PECAL_3P23550</name>
</gene>
<evidence type="ECO:0000313" key="7">
    <source>
        <dbReference type="EMBL" id="CAH0372364.1"/>
    </source>
</evidence>
<feature type="region of interest" description="Disordered" evidence="5">
    <location>
        <begin position="109"/>
        <end position="130"/>
    </location>
</feature>
<keyword evidence="1" id="KW-0479">Metal-binding</keyword>
<feature type="region of interest" description="Disordered" evidence="5">
    <location>
        <begin position="1"/>
        <end position="96"/>
    </location>
</feature>
<feature type="compositionally biased region" description="Basic and acidic residues" evidence="5">
    <location>
        <begin position="9"/>
        <end position="26"/>
    </location>
</feature>
<name>A0A8J2ST53_9STRA</name>
<proteinExistence type="predicted"/>
<dbReference type="Proteomes" id="UP000789595">
    <property type="component" value="Unassembled WGS sequence"/>
</dbReference>
<feature type="domain" description="PHD-type" evidence="6">
    <location>
        <begin position="180"/>
        <end position="246"/>
    </location>
</feature>
<protein>
    <recommendedName>
        <fullName evidence="6">PHD-type domain-containing protein</fullName>
    </recommendedName>
</protein>
<comment type="caution">
    <text evidence="7">The sequence shown here is derived from an EMBL/GenBank/DDBJ whole genome shotgun (WGS) entry which is preliminary data.</text>
</comment>
<evidence type="ECO:0000256" key="3">
    <source>
        <dbReference type="ARBA" id="ARBA00022833"/>
    </source>
</evidence>
<dbReference type="InterPro" id="IPR013083">
    <property type="entry name" value="Znf_RING/FYVE/PHD"/>
</dbReference>